<dbReference type="SUPFAM" id="SSF50249">
    <property type="entry name" value="Nucleic acid-binding proteins"/>
    <property type="match status" value="1"/>
</dbReference>
<feature type="binding site" evidence="9">
    <location>
        <begin position="143"/>
        <end position="148"/>
    </location>
    <ligand>
        <name>ATP</name>
        <dbReference type="ChEBI" id="CHEBI:30616"/>
    </ligand>
</feature>
<dbReference type="InterPro" id="IPR011129">
    <property type="entry name" value="CSD"/>
</dbReference>
<dbReference type="EMBL" id="JAGQKZ010000038">
    <property type="protein sequence ID" value="MCA9392322.1"/>
    <property type="molecule type" value="Genomic_DNA"/>
</dbReference>
<dbReference type="GO" id="GO:0003723">
    <property type="term" value="F:RNA binding"/>
    <property type="evidence" value="ECO:0007669"/>
    <property type="project" value="UniProtKB-UniRule"/>
</dbReference>
<keyword evidence="3 9" id="KW-0378">Hydrolase</keyword>
<comment type="similarity">
    <text evidence="9 11">Belongs to the Rho family.</text>
</comment>
<evidence type="ECO:0000256" key="11">
    <source>
        <dbReference type="PROSITE-ProRule" id="PRU01203"/>
    </source>
</evidence>
<dbReference type="GO" id="GO:0016787">
    <property type="term" value="F:hydrolase activity"/>
    <property type="evidence" value="ECO:0007669"/>
    <property type="project" value="UniProtKB-KW"/>
</dbReference>
<dbReference type="Proteomes" id="UP000751518">
    <property type="component" value="Unassembled WGS sequence"/>
</dbReference>
<keyword evidence="7 9" id="KW-0805">Transcription regulation</keyword>
<keyword evidence="2 9" id="KW-0547">Nucleotide-binding</keyword>
<dbReference type="GO" id="GO:0006353">
    <property type="term" value="P:DNA-templated transcription termination"/>
    <property type="evidence" value="ECO:0007669"/>
    <property type="project" value="UniProtKB-UniRule"/>
</dbReference>
<proteinExistence type="inferred from homology"/>
<evidence type="ECO:0000256" key="1">
    <source>
        <dbReference type="ARBA" id="ARBA00022472"/>
    </source>
</evidence>
<dbReference type="GO" id="GO:0008186">
    <property type="term" value="F:ATP-dependent activity, acting on RNA"/>
    <property type="evidence" value="ECO:0007669"/>
    <property type="project" value="UniProtKB-UniRule"/>
</dbReference>
<evidence type="ECO:0000313" key="15">
    <source>
        <dbReference type="Proteomes" id="UP000751518"/>
    </source>
</evidence>
<feature type="domain" description="Rho RNA-BD" evidence="13">
    <location>
        <begin position="28"/>
        <end position="100"/>
    </location>
</feature>
<keyword evidence="1 9" id="KW-0806">Transcription termination</keyword>
<dbReference type="InterPro" id="IPR011113">
    <property type="entry name" value="Rho_RNA-bd"/>
</dbReference>
<dbReference type="PANTHER" id="PTHR46425">
    <property type="entry name" value="TRANSCRIPTION TERMINATION FACTOR RHO"/>
    <property type="match status" value="1"/>
</dbReference>
<keyword evidence="8 9" id="KW-0804">Transcription</keyword>
<dbReference type="InterPro" id="IPR012340">
    <property type="entry name" value="NA-bd_OB-fold"/>
</dbReference>
<dbReference type="Pfam" id="PF07497">
    <property type="entry name" value="Rho_RNA_bind"/>
    <property type="match status" value="1"/>
</dbReference>
<accession>A0A955RSC1</accession>
<evidence type="ECO:0000256" key="12">
    <source>
        <dbReference type="SAM" id="MobiDB-lite"/>
    </source>
</evidence>
<evidence type="ECO:0000256" key="8">
    <source>
        <dbReference type="ARBA" id="ARBA00023163"/>
    </source>
</evidence>
<dbReference type="InterPro" id="IPR003593">
    <property type="entry name" value="AAA+_ATPase"/>
</dbReference>
<dbReference type="HAMAP" id="MF_01884">
    <property type="entry name" value="Rho"/>
    <property type="match status" value="1"/>
</dbReference>
<feature type="binding site" evidence="9">
    <location>
        <begin position="155"/>
        <end position="160"/>
    </location>
    <ligand>
        <name>ATP</name>
        <dbReference type="ChEBI" id="CHEBI:30616"/>
    </ligand>
</feature>
<dbReference type="Gene3D" id="3.40.50.300">
    <property type="entry name" value="P-loop containing nucleotide triphosphate hydrolases"/>
    <property type="match status" value="1"/>
</dbReference>
<dbReference type="SMART" id="SM00382">
    <property type="entry name" value="AAA"/>
    <property type="match status" value="1"/>
</dbReference>
<evidence type="ECO:0000313" key="14">
    <source>
        <dbReference type="EMBL" id="MCA9392322.1"/>
    </source>
</evidence>
<dbReference type="GO" id="GO:0005524">
    <property type="term" value="F:ATP binding"/>
    <property type="evidence" value="ECO:0007669"/>
    <property type="project" value="UniProtKB-UniRule"/>
</dbReference>
<dbReference type="Pfam" id="PF00006">
    <property type="entry name" value="ATP-synt_ab"/>
    <property type="match status" value="1"/>
</dbReference>
<dbReference type="Gene3D" id="2.40.50.140">
    <property type="entry name" value="Nucleic acid-binding proteins"/>
    <property type="match status" value="1"/>
</dbReference>
<dbReference type="PROSITE" id="PS51856">
    <property type="entry name" value="RHO_RNA_BD"/>
    <property type="match status" value="1"/>
</dbReference>
<evidence type="ECO:0000256" key="6">
    <source>
        <dbReference type="ARBA" id="ARBA00022884"/>
    </source>
</evidence>
<dbReference type="InterPro" id="IPR041703">
    <property type="entry name" value="Rho_factor_ATP-bd"/>
</dbReference>
<comment type="caution">
    <text evidence="9">Lacks conserved residue(s) required for the propagation of feature annotation.</text>
</comment>
<evidence type="ECO:0000256" key="3">
    <source>
        <dbReference type="ARBA" id="ARBA00022801"/>
    </source>
</evidence>
<protein>
    <recommendedName>
        <fullName evidence="9 10">Transcription termination factor Rho</fullName>
        <ecNumber evidence="9 10">3.6.4.-</ecNumber>
    </recommendedName>
    <alternativeName>
        <fullName evidence="9">ATP-dependent helicase Rho</fullName>
    </alternativeName>
</protein>
<evidence type="ECO:0000259" key="13">
    <source>
        <dbReference type="PROSITE" id="PS51856"/>
    </source>
</evidence>
<name>A0A955RSC1_UNCKA</name>
<evidence type="ECO:0000256" key="2">
    <source>
        <dbReference type="ARBA" id="ARBA00022741"/>
    </source>
</evidence>
<dbReference type="NCBIfam" id="TIGR00767">
    <property type="entry name" value="rho"/>
    <property type="match status" value="1"/>
</dbReference>
<evidence type="ECO:0000256" key="7">
    <source>
        <dbReference type="ARBA" id="ARBA00023015"/>
    </source>
</evidence>
<comment type="function">
    <text evidence="9">Facilitates transcription termination by a mechanism that involves Rho binding to the nascent RNA, activation of Rho's RNA-dependent ATPase activity, and release of the mRNA from the DNA template.</text>
</comment>
<dbReference type="AlphaFoldDB" id="A0A955RSC1"/>
<dbReference type="SMART" id="SM00357">
    <property type="entry name" value="CSP"/>
    <property type="match status" value="1"/>
</dbReference>
<evidence type="ECO:0000256" key="10">
    <source>
        <dbReference type="NCBIfam" id="TIGR00767"/>
    </source>
</evidence>
<comment type="subunit">
    <text evidence="9">Homohexamer. The homohexamer assembles into an open ring structure.</text>
</comment>
<dbReference type="GO" id="GO:0004386">
    <property type="term" value="F:helicase activity"/>
    <property type="evidence" value="ECO:0007669"/>
    <property type="project" value="UniProtKB-UniRule"/>
</dbReference>
<organism evidence="14 15">
    <name type="scientific">candidate division WWE3 bacterium</name>
    <dbReference type="NCBI Taxonomy" id="2053526"/>
    <lineage>
        <taxon>Bacteria</taxon>
        <taxon>Katanobacteria</taxon>
    </lineage>
</organism>
<feature type="compositionally biased region" description="Basic and acidic residues" evidence="12">
    <location>
        <begin position="1"/>
        <end position="10"/>
    </location>
</feature>
<dbReference type="SUPFAM" id="SSF52540">
    <property type="entry name" value="P-loop containing nucleoside triphosphate hydrolases"/>
    <property type="match status" value="1"/>
</dbReference>
<keyword evidence="4 9" id="KW-0347">Helicase</keyword>
<dbReference type="NCBIfam" id="NF006886">
    <property type="entry name" value="PRK09376.1"/>
    <property type="match status" value="1"/>
</dbReference>
<feature type="binding site" evidence="9">
    <location>
        <position position="186"/>
    </location>
    <ligand>
        <name>ATP</name>
        <dbReference type="ChEBI" id="CHEBI:30616"/>
    </ligand>
</feature>
<reference evidence="14" key="2">
    <citation type="journal article" date="2021" name="Microbiome">
        <title>Successional dynamics and alternative stable states in a saline activated sludge microbial community over 9 years.</title>
        <authorList>
            <person name="Wang Y."/>
            <person name="Ye J."/>
            <person name="Ju F."/>
            <person name="Liu L."/>
            <person name="Boyd J.A."/>
            <person name="Deng Y."/>
            <person name="Parks D.H."/>
            <person name="Jiang X."/>
            <person name="Yin X."/>
            <person name="Woodcroft B.J."/>
            <person name="Tyson G.W."/>
            <person name="Hugenholtz P."/>
            <person name="Polz M.F."/>
            <person name="Zhang T."/>
        </authorList>
    </citation>
    <scope>NUCLEOTIDE SEQUENCE</scope>
    <source>
        <strain evidence="14">HKST-UBA03</strain>
    </source>
</reference>
<dbReference type="PANTHER" id="PTHR46425:SF1">
    <property type="entry name" value="TRANSCRIPTION TERMINATION FACTOR RHO"/>
    <property type="match status" value="1"/>
</dbReference>
<dbReference type="InterPro" id="IPR000194">
    <property type="entry name" value="ATPase_F1/V1/A1_a/bsu_nucl-bd"/>
</dbReference>
<reference evidence="14" key="1">
    <citation type="submission" date="2020-04" db="EMBL/GenBank/DDBJ databases">
        <authorList>
            <person name="Zhang T."/>
        </authorList>
    </citation>
    <scope>NUCLEOTIDE SEQUENCE</scope>
    <source>
        <strain evidence="14">HKST-UBA03</strain>
    </source>
</reference>
<feature type="region of interest" description="Disordered" evidence="12">
    <location>
        <begin position="1"/>
        <end position="27"/>
    </location>
</feature>
<keyword evidence="5 9" id="KW-0067">ATP-binding</keyword>
<evidence type="ECO:0000256" key="9">
    <source>
        <dbReference type="HAMAP-Rule" id="MF_01884"/>
    </source>
</evidence>
<gene>
    <name evidence="9 14" type="primary">rho</name>
    <name evidence="14" type="ORF">KC614_03920</name>
</gene>
<dbReference type="CDD" id="cd04459">
    <property type="entry name" value="Rho_CSD"/>
    <property type="match status" value="1"/>
</dbReference>
<sequence>MSVKENKDPGSELNNNDSTSDFSSDAETKEISGVLEILQDYGFLRTDNLKPDPEDVYISMSQIRRFDLRNGDRVNGVARPPKQGEKYWGLLRVDTVWGMKPEEARKRPTFDRLTPVFPDERITLETDPGVISTRLLDLVAPIGMGQRAMIVSPPKAGKTIFLKEIANGVKENFPNTTLIVVLIGERPEEVTDMRRSVDGQVIASNFDEKPEEQVAIAKLALDMAKRMVELDMNVVMLVDSITRLARAHNLDVPPSGRTLSGGFDPAALYPPKHFFGAARNIEGGGSLTIIATALVDTGSKMDDLIYEEFKGTGNMEVHLDRKLAERRVYPAIDIVRSSTRREDLLLSKEELQKVYQLRRMLDTLGDSVETAELLINRLKKTKTNKEFIETLHEVK</sequence>
<feature type="compositionally biased region" description="Low complexity" evidence="12">
    <location>
        <begin position="14"/>
        <end position="25"/>
    </location>
</feature>
<comment type="caution">
    <text evidence="14">The sequence shown here is derived from an EMBL/GenBank/DDBJ whole genome shotgun (WGS) entry which is preliminary data.</text>
</comment>
<keyword evidence="6 9" id="KW-0694">RNA-binding</keyword>
<evidence type="ECO:0000256" key="5">
    <source>
        <dbReference type="ARBA" id="ARBA00022840"/>
    </source>
</evidence>
<dbReference type="InterPro" id="IPR027417">
    <property type="entry name" value="P-loop_NTPase"/>
</dbReference>
<dbReference type="EC" id="3.6.4.-" evidence="9 10"/>
<evidence type="ECO:0000256" key="4">
    <source>
        <dbReference type="ARBA" id="ARBA00022806"/>
    </source>
</evidence>
<dbReference type="InterPro" id="IPR004665">
    <property type="entry name" value="Term_rho"/>
</dbReference>
<dbReference type="CDD" id="cd01128">
    <property type="entry name" value="rho_factor_C"/>
    <property type="match status" value="1"/>
</dbReference>